<dbReference type="PANTHER" id="PTHR12203">
    <property type="entry name" value="KDEL LYS-ASP-GLU-LEU CONTAINING - RELATED"/>
    <property type="match status" value="1"/>
</dbReference>
<gene>
    <name evidence="4 5" type="primary">LOC104608713</name>
</gene>
<evidence type="ECO:0000256" key="1">
    <source>
        <dbReference type="SAM" id="Phobius"/>
    </source>
</evidence>
<keyword evidence="1" id="KW-0472">Membrane</keyword>
<keyword evidence="1" id="KW-0812">Transmembrane</keyword>
<dbReference type="InterPro" id="IPR006598">
    <property type="entry name" value="CAP10"/>
</dbReference>
<dbReference type="RefSeq" id="XP_010273072.1">
    <property type="nucleotide sequence ID" value="XM_010274770.2"/>
</dbReference>
<sequence>MIERVQTWMNTLWEGSGLQRHFSEETRCRPFLLEKGTSRTMVFFFIVLFLGAFFSVRWIDTSVITSGSASLKAIFTSSSDTPEESESEELEFPFNCSVANLSQICSTSFPATFSRGDNSSSTAARRTTAATCPHYFRWIHEDLRPWKETGITREMVERERKRANFRLVVVDGRLYYDKYSGAFQTRDVFTLWGIVQLMRRYPGKLPDLDIMFNCDDHPIIRKSDYQGPNATAPPALFHYCGDDMTLDIVFPDWSFWGWPEINIKPWVPLLKDLKQGNQRIKWVQRQRYAYWKGNPYVSPGRQDLLKCNHNKHQDWNARFYVQDWERASKQGYKHSNLADQCTHRYKVYIEGRAWSVSEKYILACDSPTLLVTPHYYDFFTRSLLPIHHYWPIKDTDKCRSIKFAVDWGNKHKKQAQAIGKAGSKFIQEQIRMEFVYDYMFHLLSQYSKLLTYKPTIPPHAVELCSEVMACPAAGLNKEFMMESMVKGPANKTPCTLPPPFDPPALEAFLKHKENLTSQVETWQKQFWEKIN</sequence>
<dbReference type="KEGG" id="nnu:104608713"/>
<dbReference type="OMA" id="SEAPCIM"/>
<reference evidence="4 5" key="1">
    <citation type="submission" date="2025-04" db="UniProtKB">
        <authorList>
            <consortium name="RefSeq"/>
        </authorList>
    </citation>
    <scope>IDENTIFICATION</scope>
</reference>
<protein>
    <submittedName>
        <fullName evidence="4 5">O-glucosyltransferase rumi-like</fullName>
    </submittedName>
</protein>
<feature type="transmembrane region" description="Helical" evidence="1">
    <location>
        <begin position="41"/>
        <end position="59"/>
    </location>
</feature>
<evidence type="ECO:0000259" key="2">
    <source>
        <dbReference type="SMART" id="SM00672"/>
    </source>
</evidence>
<proteinExistence type="predicted"/>
<dbReference type="Proteomes" id="UP000189703">
    <property type="component" value="Unplaced"/>
</dbReference>
<dbReference type="AlphaFoldDB" id="A0A1U8AXR7"/>
<accession>A0A1U8AXR7</accession>
<name>A0A1U8AXR7_NELNU</name>
<organism evidence="3 4">
    <name type="scientific">Nelumbo nucifera</name>
    <name type="common">Sacred lotus</name>
    <dbReference type="NCBI Taxonomy" id="4432"/>
    <lineage>
        <taxon>Eukaryota</taxon>
        <taxon>Viridiplantae</taxon>
        <taxon>Streptophyta</taxon>
        <taxon>Embryophyta</taxon>
        <taxon>Tracheophyta</taxon>
        <taxon>Spermatophyta</taxon>
        <taxon>Magnoliopsida</taxon>
        <taxon>Proteales</taxon>
        <taxon>Nelumbonaceae</taxon>
        <taxon>Nelumbo</taxon>
    </lineage>
</organism>
<dbReference type="OrthoDB" id="202415at2759"/>
<evidence type="ECO:0000313" key="5">
    <source>
        <dbReference type="RefSeq" id="XP_010273072.1"/>
    </source>
</evidence>
<keyword evidence="3" id="KW-1185">Reference proteome</keyword>
<dbReference type="eggNOG" id="KOG2458">
    <property type="taxonomic scope" value="Eukaryota"/>
</dbReference>
<dbReference type="GeneID" id="104608713"/>
<dbReference type="InterPro" id="IPR051091">
    <property type="entry name" value="O-Glucosyltr/Glycosyltrsf_90"/>
</dbReference>
<dbReference type="Pfam" id="PF05686">
    <property type="entry name" value="Glyco_transf_90"/>
    <property type="match status" value="1"/>
</dbReference>
<keyword evidence="1" id="KW-1133">Transmembrane helix</keyword>
<evidence type="ECO:0000313" key="3">
    <source>
        <dbReference type="Proteomes" id="UP000189703"/>
    </source>
</evidence>
<feature type="domain" description="Glycosyl transferase CAP10" evidence="2">
    <location>
        <begin position="204"/>
        <end position="453"/>
    </location>
</feature>
<dbReference type="RefSeq" id="XP_010273071.1">
    <property type="nucleotide sequence ID" value="XM_010274769.2"/>
</dbReference>
<dbReference type="SMART" id="SM00672">
    <property type="entry name" value="CAP10"/>
    <property type="match status" value="1"/>
</dbReference>
<dbReference type="PANTHER" id="PTHR12203:SF74">
    <property type="entry name" value="GLYCOSYLTRANSFERASE"/>
    <property type="match status" value="1"/>
</dbReference>
<evidence type="ECO:0000313" key="4">
    <source>
        <dbReference type="RefSeq" id="XP_010273071.1"/>
    </source>
</evidence>